<sequence length="153" mass="16648">MIIAACTDDLMVEDIARDAAKGNHHVFGNWYKVFDREIPDLHPREDLFIVAHGAAFGDEGQPVIGSKGDDFYLTARDLNKNLTIFPEGYSGGVYVYACLSAAPGAGGVSFVESYKKLIGPSFPKMSAWGQTGKPKGPLPLPTDKSWVEARDKK</sequence>
<gene>
    <name evidence="2" type="ORF">CO661_17950</name>
</gene>
<dbReference type="Proteomes" id="UP000220353">
    <property type="component" value="Unassembled WGS sequence"/>
</dbReference>
<proteinExistence type="predicted"/>
<comment type="caution">
    <text evidence="2">The sequence shown here is derived from an EMBL/GenBank/DDBJ whole genome shotgun (WGS) entry which is preliminary data.</text>
</comment>
<protein>
    <submittedName>
        <fullName evidence="2">Uncharacterized protein</fullName>
    </submittedName>
</protein>
<reference evidence="2 3" key="1">
    <citation type="submission" date="2017-09" db="EMBL/GenBank/DDBJ databases">
        <title>Comparative genomics of rhizobia isolated from Phaseolus vulgaris in China.</title>
        <authorList>
            <person name="Tong W."/>
        </authorList>
    </citation>
    <scope>NUCLEOTIDE SEQUENCE [LARGE SCALE GENOMIC DNA]</scope>
    <source>
        <strain evidence="2 3">PCH1</strain>
    </source>
</reference>
<organism evidence="2 3">
    <name type="scientific">Rhizobium fredii</name>
    <name type="common">Sinorhizobium fredii</name>
    <dbReference type="NCBI Taxonomy" id="380"/>
    <lineage>
        <taxon>Bacteria</taxon>
        <taxon>Pseudomonadati</taxon>
        <taxon>Pseudomonadota</taxon>
        <taxon>Alphaproteobacteria</taxon>
        <taxon>Hyphomicrobiales</taxon>
        <taxon>Rhizobiaceae</taxon>
        <taxon>Sinorhizobium/Ensifer group</taxon>
        <taxon>Sinorhizobium</taxon>
    </lineage>
</organism>
<evidence type="ECO:0000313" key="2">
    <source>
        <dbReference type="EMBL" id="PDT46479.1"/>
    </source>
</evidence>
<evidence type="ECO:0000313" key="3">
    <source>
        <dbReference type="Proteomes" id="UP000220353"/>
    </source>
</evidence>
<name>A0A2A6LWF8_RHIFR</name>
<dbReference type="EMBL" id="NWTC01000013">
    <property type="protein sequence ID" value="PDT46479.1"/>
    <property type="molecule type" value="Genomic_DNA"/>
</dbReference>
<accession>A0A2A6LWF8</accession>
<dbReference type="RefSeq" id="WP_097587240.1">
    <property type="nucleotide sequence ID" value="NZ_NWTC01000013.1"/>
</dbReference>
<dbReference type="AlphaFoldDB" id="A0A2A6LWF8"/>
<feature type="region of interest" description="Disordered" evidence="1">
    <location>
        <begin position="126"/>
        <end position="153"/>
    </location>
</feature>
<evidence type="ECO:0000256" key="1">
    <source>
        <dbReference type="SAM" id="MobiDB-lite"/>
    </source>
</evidence>